<dbReference type="PANTHER" id="PTHR46932">
    <property type="entry name" value="HEAVY METAL-ASSOCIATED ISOPRENYLATED PLANT PROTEIN 47"/>
    <property type="match status" value="1"/>
</dbReference>
<dbReference type="PANTHER" id="PTHR46932:SF12">
    <property type="entry name" value="HEAVY METAL-ASSOCIATED ISOPRENYLATED PLANT PROTEIN 47"/>
    <property type="match status" value="1"/>
</dbReference>
<accession>A0AAD8IUG8</accession>
<dbReference type="EMBL" id="JAUIZM010000003">
    <property type="protein sequence ID" value="KAK1391439.1"/>
    <property type="molecule type" value="Genomic_DNA"/>
</dbReference>
<keyword evidence="2" id="KW-1185">Reference proteome</keyword>
<reference evidence="1" key="1">
    <citation type="submission" date="2023-02" db="EMBL/GenBank/DDBJ databases">
        <title>Genome of toxic invasive species Heracleum sosnowskyi carries increased number of genes despite the absence of recent whole-genome duplications.</title>
        <authorList>
            <person name="Schelkunov M."/>
            <person name="Shtratnikova V."/>
            <person name="Makarenko M."/>
            <person name="Klepikova A."/>
            <person name="Omelchenko D."/>
            <person name="Novikova G."/>
            <person name="Obukhova E."/>
            <person name="Bogdanov V."/>
            <person name="Penin A."/>
            <person name="Logacheva M."/>
        </authorList>
    </citation>
    <scope>NUCLEOTIDE SEQUENCE</scope>
    <source>
        <strain evidence="1">Hsosn_3</strain>
        <tissue evidence="1">Leaf</tissue>
    </source>
</reference>
<protein>
    <submittedName>
        <fullName evidence="1">Heavy metal-associated isoprenylated plant protein 47-like</fullName>
    </submittedName>
</protein>
<gene>
    <name evidence="1" type="ORF">POM88_010495</name>
</gene>
<evidence type="ECO:0000313" key="2">
    <source>
        <dbReference type="Proteomes" id="UP001237642"/>
    </source>
</evidence>
<reference evidence="1" key="2">
    <citation type="submission" date="2023-05" db="EMBL/GenBank/DDBJ databases">
        <authorList>
            <person name="Schelkunov M.I."/>
        </authorList>
    </citation>
    <scope>NUCLEOTIDE SEQUENCE</scope>
    <source>
        <strain evidence="1">Hsosn_3</strain>
        <tissue evidence="1">Leaf</tissue>
    </source>
</reference>
<organism evidence="1 2">
    <name type="scientific">Heracleum sosnowskyi</name>
    <dbReference type="NCBI Taxonomy" id="360622"/>
    <lineage>
        <taxon>Eukaryota</taxon>
        <taxon>Viridiplantae</taxon>
        <taxon>Streptophyta</taxon>
        <taxon>Embryophyta</taxon>
        <taxon>Tracheophyta</taxon>
        <taxon>Spermatophyta</taxon>
        <taxon>Magnoliopsida</taxon>
        <taxon>eudicotyledons</taxon>
        <taxon>Gunneridae</taxon>
        <taxon>Pentapetalae</taxon>
        <taxon>asterids</taxon>
        <taxon>campanulids</taxon>
        <taxon>Apiales</taxon>
        <taxon>Apiaceae</taxon>
        <taxon>Apioideae</taxon>
        <taxon>apioid superclade</taxon>
        <taxon>Tordylieae</taxon>
        <taxon>Tordyliinae</taxon>
        <taxon>Heracleum</taxon>
    </lineage>
</organism>
<evidence type="ECO:0000313" key="1">
    <source>
        <dbReference type="EMBL" id="KAK1391439.1"/>
    </source>
</evidence>
<dbReference type="Proteomes" id="UP001237642">
    <property type="component" value="Unassembled WGS sequence"/>
</dbReference>
<dbReference type="AlphaFoldDB" id="A0AAD8IUG8"/>
<name>A0AAD8IUG8_9APIA</name>
<sequence>MAVQKVVIRVVMVDRKKSRKKAMKIAATAFGVESVALTGDDRDQIVVIGEGIDTVELAKLLRKKVGCADLLSVGPAKEEKKEEAPAVPLVWGSQPYYYNYNPYPAVYSYDCIDQCNSTASCSIM</sequence>
<dbReference type="Gene3D" id="3.30.70.100">
    <property type="match status" value="1"/>
</dbReference>
<dbReference type="InterPro" id="IPR042885">
    <property type="entry name" value="HIPP47/16"/>
</dbReference>
<proteinExistence type="predicted"/>
<comment type="caution">
    <text evidence="1">The sequence shown here is derived from an EMBL/GenBank/DDBJ whole genome shotgun (WGS) entry which is preliminary data.</text>
</comment>